<dbReference type="AlphaFoldDB" id="A0A5B0QSE2"/>
<evidence type="ECO:0000313" key="2">
    <source>
        <dbReference type="Proteomes" id="UP000324748"/>
    </source>
</evidence>
<keyword evidence="2" id="KW-1185">Reference proteome</keyword>
<proteinExistence type="predicted"/>
<organism evidence="1 2">
    <name type="scientific">Puccinia graminis f. sp. tritici</name>
    <dbReference type="NCBI Taxonomy" id="56615"/>
    <lineage>
        <taxon>Eukaryota</taxon>
        <taxon>Fungi</taxon>
        <taxon>Dikarya</taxon>
        <taxon>Basidiomycota</taxon>
        <taxon>Pucciniomycotina</taxon>
        <taxon>Pucciniomycetes</taxon>
        <taxon>Pucciniales</taxon>
        <taxon>Pucciniaceae</taxon>
        <taxon>Puccinia</taxon>
    </lineage>
</organism>
<dbReference type="Proteomes" id="UP000324748">
    <property type="component" value="Unassembled WGS sequence"/>
</dbReference>
<accession>A0A5B0QSE2</accession>
<reference evidence="1 2" key="1">
    <citation type="submission" date="2019-05" db="EMBL/GenBank/DDBJ databases">
        <title>Emergence of the Ug99 lineage of the wheat stem rust pathogen through somatic hybridization.</title>
        <authorList>
            <person name="Li F."/>
            <person name="Upadhyaya N.M."/>
            <person name="Sperschneider J."/>
            <person name="Matny O."/>
            <person name="Nguyen-Phuc H."/>
            <person name="Mago R."/>
            <person name="Raley C."/>
            <person name="Miller M.E."/>
            <person name="Silverstein K.A.T."/>
            <person name="Henningsen E."/>
            <person name="Hirsch C.D."/>
            <person name="Visser B."/>
            <person name="Pretorius Z.A."/>
            <person name="Steffenson B.J."/>
            <person name="Schwessinger B."/>
            <person name="Dodds P.N."/>
            <person name="Figueroa M."/>
        </authorList>
    </citation>
    <scope>NUCLEOTIDE SEQUENCE [LARGE SCALE GENOMIC DNA]</scope>
    <source>
        <strain evidence="1">21-0</strain>
    </source>
</reference>
<gene>
    <name evidence="1" type="ORF">PGT21_002631</name>
</gene>
<protein>
    <submittedName>
        <fullName evidence="1">Uncharacterized protein</fullName>
    </submittedName>
</protein>
<name>A0A5B0QSE2_PUCGR</name>
<evidence type="ECO:0000313" key="1">
    <source>
        <dbReference type="EMBL" id="KAA1116158.1"/>
    </source>
</evidence>
<comment type="caution">
    <text evidence="1">The sequence shown here is derived from an EMBL/GenBank/DDBJ whole genome shotgun (WGS) entry which is preliminary data.</text>
</comment>
<dbReference type="EMBL" id="VSWC01000003">
    <property type="protein sequence ID" value="KAA1116158.1"/>
    <property type="molecule type" value="Genomic_DNA"/>
</dbReference>
<sequence length="118" mass="13545">MERHGEPLVRCPRRTTIHLLGPPLSLTFLLHGLRDLFTSLAPRHFFNNPLVLLPRVHVWFMNTNTKSFCVQLEMFSASKSASSQPSFRLEKLFGESVQNDLTTFLDRENALTTLFAEN</sequence>